<organism evidence="1 2">
    <name type="scientific">Datura stramonium</name>
    <name type="common">Jimsonweed</name>
    <name type="synonym">Common thornapple</name>
    <dbReference type="NCBI Taxonomy" id="4076"/>
    <lineage>
        <taxon>Eukaryota</taxon>
        <taxon>Viridiplantae</taxon>
        <taxon>Streptophyta</taxon>
        <taxon>Embryophyta</taxon>
        <taxon>Tracheophyta</taxon>
        <taxon>Spermatophyta</taxon>
        <taxon>Magnoliopsida</taxon>
        <taxon>eudicotyledons</taxon>
        <taxon>Gunneridae</taxon>
        <taxon>Pentapetalae</taxon>
        <taxon>asterids</taxon>
        <taxon>lamiids</taxon>
        <taxon>Solanales</taxon>
        <taxon>Solanaceae</taxon>
        <taxon>Solanoideae</taxon>
        <taxon>Datureae</taxon>
        <taxon>Datura</taxon>
    </lineage>
</organism>
<dbReference type="EMBL" id="JACEIK010001522">
    <property type="protein sequence ID" value="MCD7470025.1"/>
    <property type="molecule type" value="Genomic_DNA"/>
</dbReference>
<evidence type="ECO:0000313" key="2">
    <source>
        <dbReference type="Proteomes" id="UP000823775"/>
    </source>
</evidence>
<accession>A0ABS8TGC9</accession>
<proteinExistence type="predicted"/>
<sequence length="222" mass="24920">MLRPARLGNIESCCLPSYAGHFSRQKILPRPPTFVVLPSSSSGRDSSSKASWEEIAFRKPRQHPRLGLDQPILVISTKDIYDTPLFGSWNTHYVDSLEGNSKDLDYEALKRKPKRSGAPGHGAAQVSLLMEDGGNLIDCRRHQLHVLSDKVSNYLKLMVLEEYHKRIAEVPLECLANDGASSWVLLYPCLWLKDHRLLGSLDEGEVGTRGDVEAEKQLEPYL</sequence>
<dbReference type="Proteomes" id="UP000823775">
    <property type="component" value="Unassembled WGS sequence"/>
</dbReference>
<gene>
    <name evidence="1" type="ORF">HAX54_009587</name>
</gene>
<keyword evidence="2" id="KW-1185">Reference proteome</keyword>
<protein>
    <submittedName>
        <fullName evidence="1">Uncharacterized protein</fullName>
    </submittedName>
</protein>
<name>A0ABS8TGC9_DATST</name>
<evidence type="ECO:0000313" key="1">
    <source>
        <dbReference type="EMBL" id="MCD7470025.1"/>
    </source>
</evidence>
<comment type="caution">
    <text evidence="1">The sequence shown here is derived from an EMBL/GenBank/DDBJ whole genome shotgun (WGS) entry which is preliminary data.</text>
</comment>
<reference evidence="1 2" key="1">
    <citation type="journal article" date="2021" name="BMC Genomics">
        <title>Datura genome reveals duplications of psychoactive alkaloid biosynthetic genes and high mutation rate following tissue culture.</title>
        <authorList>
            <person name="Rajewski A."/>
            <person name="Carter-House D."/>
            <person name="Stajich J."/>
            <person name="Litt A."/>
        </authorList>
    </citation>
    <scope>NUCLEOTIDE SEQUENCE [LARGE SCALE GENOMIC DNA]</scope>
    <source>
        <strain evidence="1">AR-01</strain>
    </source>
</reference>